<dbReference type="InterPro" id="IPR001375">
    <property type="entry name" value="Peptidase_S9_cat"/>
</dbReference>
<gene>
    <name evidence="19" type="ORF">PVAG01_11379</name>
</gene>
<keyword evidence="7" id="KW-0926">Vacuole</keyword>
<keyword evidence="10" id="KW-0378">Hydrolase</keyword>
<dbReference type="EC" id="3.4.14.5" evidence="5"/>
<evidence type="ECO:0000256" key="3">
    <source>
        <dbReference type="ARBA" id="ARBA00004576"/>
    </source>
</evidence>
<evidence type="ECO:0000313" key="19">
    <source>
        <dbReference type="EMBL" id="KAL3417379.1"/>
    </source>
</evidence>
<keyword evidence="13 16" id="KW-1133">Transmembrane helix</keyword>
<evidence type="ECO:0000256" key="8">
    <source>
        <dbReference type="ARBA" id="ARBA00022670"/>
    </source>
</evidence>
<evidence type="ECO:0000256" key="4">
    <source>
        <dbReference type="ARBA" id="ARBA00006150"/>
    </source>
</evidence>
<evidence type="ECO:0000256" key="11">
    <source>
        <dbReference type="ARBA" id="ARBA00022825"/>
    </source>
</evidence>
<evidence type="ECO:0000256" key="15">
    <source>
        <dbReference type="ARBA" id="ARBA00023180"/>
    </source>
</evidence>
<keyword evidence="20" id="KW-1185">Reference proteome</keyword>
<reference evidence="19 20" key="1">
    <citation type="submission" date="2024-06" db="EMBL/GenBank/DDBJ databases">
        <title>Complete genome of Phlyctema vagabunda strain 19-DSS-EL-015.</title>
        <authorList>
            <person name="Fiorenzani C."/>
        </authorList>
    </citation>
    <scope>NUCLEOTIDE SEQUENCE [LARGE SCALE GENOMIC DNA]</scope>
    <source>
        <strain evidence="19 20">19-DSS-EL-015</strain>
    </source>
</reference>
<evidence type="ECO:0000256" key="2">
    <source>
        <dbReference type="ARBA" id="ARBA00002218"/>
    </source>
</evidence>
<dbReference type="Proteomes" id="UP001629113">
    <property type="component" value="Unassembled WGS sequence"/>
</dbReference>
<dbReference type="EMBL" id="JBFCZG010000011">
    <property type="protein sequence ID" value="KAL3417379.1"/>
    <property type="molecule type" value="Genomic_DNA"/>
</dbReference>
<keyword evidence="9 16" id="KW-0812">Transmembrane</keyword>
<comment type="similarity">
    <text evidence="4">Belongs to the peptidase S9B family.</text>
</comment>
<dbReference type="InterPro" id="IPR029058">
    <property type="entry name" value="AB_hydrolase_fold"/>
</dbReference>
<comment type="subcellular location">
    <subcellularLocation>
        <location evidence="3">Vacuole membrane</location>
        <topology evidence="3">Single-pass type II membrane protein</topology>
    </subcellularLocation>
</comment>
<keyword evidence="6 19" id="KW-0031">Aminopeptidase</keyword>
<evidence type="ECO:0000256" key="16">
    <source>
        <dbReference type="SAM" id="Phobius"/>
    </source>
</evidence>
<keyword evidence="8" id="KW-0645">Protease</keyword>
<dbReference type="SUPFAM" id="SSF82171">
    <property type="entry name" value="DPP6 N-terminal domain-like"/>
    <property type="match status" value="1"/>
</dbReference>
<protein>
    <recommendedName>
        <fullName evidence="5">dipeptidyl-peptidase IV</fullName>
        <ecNumber evidence="5">3.4.14.5</ecNumber>
    </recommendedName>
</protein>
<keyword evidence="11" id="KW-0720">Serine protease</keyword>
<comment type="catalytic activity">
    <reaction evidence="1">
        <text>Release of an N-terminal dipeptide, Xaa-Yaa-|-Zaa-, from a polypeptide, preferentially when Yaa is Pro, provided Zaa is neither Pro nor hydroxyproline.</text>
        <dbReference type="EC" id="3.4.14.5"/>
    </reaction>
</comment>
<evidence type="ECO:0000256" key="14">
    <source>
        <dbReference type="ARBA" id="ARBA00023136"/>
    </source>
</evidence>
<dbReference type="Pfam" id="PF00326">
    <property type="entry name" value="Peptidase_S9"/>
    <property type="match status" value="1"/>
</dbReference>
<feature type="transmembrane region" description="Helical" evidence="16">
    <location>
        <begin position="57"/>
        <end position="79"/>
    </location>
</feature>
<dbReference type="PANTHER" id="PTHR11731:SF200">
    <property type="entry name" value="DIPEPTIDYL PEPTIDASE 10, ISOFORM B"/>
    <property type="match status" value="1"/>
</dbReference>
<evidence type="ECO:0000256" key="13">
    <source>
        <dbReference type="ARBA" id="ARBA00022989"/>
    </source>
</evidence>
<comment type="function">
    <text evidence="2">Type IV dipeptidyl-peptidase which removes N-terminal dipeptides sequentially from polypeptides having unsubstituted N-termini provided that the penultimate residue is proline.</text>
</comment>
<evidence type="ECO:0000259" key="17">
    <source>
        <dbReference type="Pfam" id="PF00326"/>
    </source>
</evidence>
<evidence type="ECO:0000313" key="20">
    <source>
        <dbReference type="Proteomes" id="UP001629113"/>
    </source>
</evidence>
<dbReference type="InterPro" id="IPR002469">
    <property type="entry name" value="Peptidase_S9B_N"/>
</dbReference>
<dbReference type="Gene3D" id="3.40.50.1820">
    <property type="entry name" value="alpha/beta hydrolase"/>
    <property type="match status" value="1"/>
</dbReference>
<feature type="domain" description="Dipeptidylpeptidase IV N-terminal" evidence="18">
    <location>
        <begin position="173"/>
        <end position="547"/>
    </location>
</feature>
<dbReference type="Pfam" id="PF00930">
    <property type="entry name" value="DPPIV_N"/>
    <property type="match status" value="1"/>
</dbReference>
<dbReference type="GO" id="GO:0004177">
    <property type="term" value="F:aminopeptidase activity"/>
    <property type="evidence" value="ECO:0007669"/>
    <property type="project" value="UniProtKB-KW"/>
</dbReference>
<evidence type="ECO:0000256" key="1">
    <source>
        <dbReference type="ARBA" id="ARBA00001257"/>
    </source>
</evidence>
<evidence type="ECO:0000256" key="6">
    <source>
        <dbReference type="ARBA" id="ARBA00022438"/>
    </source>
</evidence>
<evidence type="ECO:0000259" key="18">
    <source>
        <dbReference type="Pfam" id="PF00930"/>
    </source>
</evidence>
<evidence type="ECO:0000256" key="7">
    <source>
        <dbReference type="ARBA" id="ARBA00022554"/>
    </source>
</evidence>
<dbReference type="SUPFAM" id="SSF53474">
    <property type="entry name" value="alpha/beta-Hydrolases"/>
    <property type="match status" value="1"/>
</dbReference>
<organism evidence="19 20">
    <name type="scientific">Phlyctema vagabunda</name>
    <dbReference type="NCBI Taxonomy" id="108571"/>
    <lineage>
        <taxon>Eukaryota</taxon>
        <taxon>Fungi</taxon>
        <taxon>Dikarya</taxon>
        <taxon>Ascomycota</taxon>
        <taxon>Pezizomycotina</taxon>
        <taxon>Leotiomycetes</taxon>
        <taxon>Helotiales</taxon>
        <taxon>Dermateaceae</taxon>
        <taxon>Phlyctema</taxon>
    </lineage>
</organism>
<keyword evidence="14 16" id="KW-0472">Membrane</keyword>
<dbReference type="Gene3D" id="2.140.10.30">
    <property type="entry name" value="Dipeptidylpeptidase IV, N-terminal domain"/>
    <property type="match status" value="1"/>
</dbReference>
<keyword evidence="12" id="KW-0735">Signal-anchor</keyword>
<sequence length="826" mass="93702">MARGLVCPLLQNDKNRSLSKFEGDLEGAENQFQDIDMENGKKSLNIQTISVYRGGYLYFKIIAAIIFSVYFATLVLQAFKVHGRRESSPEANFITMDQIVNEDWKAQMIIPKWIKGPDGEDNWFLDQRSQDDSFLVAVKLSQNGKPKDEIVLMTTNWFYVGDEKLVVEKVSTSEDLKRVLLATECQKQWRHSFTARYWVFDIESKIIEPLDPQDSTSRIQLATWSPSSDSIVFTRHNNLFLRQFSASKVRQITYDGGDEIFNGIPDWVYEEEVLSSNRATWWSQDGKKIAFLRTNDSQVPKYTIQHYFSRPSDKSSGSSSGANYPQNADIHYPMVGAQNPVVELSFVDLEDLQSPSIRPLNEKIFHDMIIFEVVWVGRNILVSTTDRASDHLQVILIDATTLTHTICREESQQDLDGGWVEAVQSTVYVPRDLENGRPQEGYISTILHNNYVHLAYFSPIGTRSPIVLTTGEWEVIATPPTVDLRNNLVYFTATQKSSLERHVYSVALAGGEISAITNTTNDGYFSASFSTDANYINLQYLGPLTPWYEIRSLHNNFRKDSYLIQEERLAAMALHHSLPTKSFTTINIDGFDLRVVERRPSNFSEHKPNGYSVLFYVYGGPGSQAVNLMFDVDIPEYIASSQDCIVVTVDGRGTGYMGQKGRAIIRDNIGHYESSDQLEVAKIWAQKTYVNAERMTIFGWSYGGYITLKTLEKDAGHTFKHGIAVAPVTDWMLYDSVHTERYMHLPENNLGGYINSAINNMTALSKADRFLLLHGAADDNVHLQNTLALVDKLDLANVTNYDMHIFPDSDHAITFHNGRRILLESK</sequence>
<dbReference type="PANTHER" id="PTHR11731">
    <property type="entry name" value="PROTEASE FAMILY S9B,C DIPEPTIDYL-PEPTIDASE IV-RELATED"/>
    <property type="match status" value="1"/>
</dbReference>
<name>A0ABR4P244_9HELO</name>
<keyword evidence="15" id="KW-0325">Glycoprotein</keyword>
<evidence type="ECO:0000256" key="5">
    <source>
        <dbReference type="ARBA" id="ARBA00012062"/>
    </source>
</evidence>
<evidence type="ECO:0000256" key="12">
    <source>
        <dbReference type="ARBA" id="ARBA00022968"/>
    </source>
</evidence>
<evidence type="ECO:0000256" key="9">
    <source>
        <dbReference type="ARBA" id="ARBA00022692"/>
    </source>
</evidence>
<comment type="caution">
    <text evidence="19">The sequence shown here is derived from an EMBL/GenBank/DDBJ whole genome shotgun (WGS) entry which is preliminary data.</text>
</comment>
<dbReference type="InterPro" id="IPR050278">
    <property type="entry name" value="Serine_Prot_S9B/DPPIV"/>
</dbReference>
<accession>A0ABR4P244</accession>
<proteinExistence type="inferred from homology"/>
<feature type="domain" description="Peptidase S9 prolyl oligopeptidase catalytic" evidence="17">
    <location>
        <begin position="637"/>
        <end position="820"/>
    </location>
</feature>
<evidence type="ECO:0000256" key="10">
    <source>
        <dbReference type="ARBA" id="ARBA00022801"/>
    </source>
</evidence>